<dbReference type="InterPro" id="IPR011990">
    <property type="entry name" value="TPR-like_helical_dom_sf"/>
</dbReference>
<dbReference type="SUPFAM" id="SSF48452">
    <property type="entry name" value="TPR-like"/>
    <property type="match status" value="1"/>
</dbReference>
<reference evidence="1 2" key="1">
    <citation type="submission" date="2018-05" db="EMBL/GenBank/DDBJ databases">
        <title>Streptomyces venezuelae.</title>
        <authorList>
            <person name="Kim W."/>
            <person name="Lee N."/>
            <person name="Cho B.-K."/>
        </authorList>
    </citation>
    <scope>NUCLEOTIDE SEQUENCE [LARGE SCALE GENOMIC DNA]</scope>
    <source>
        <strain evidence="1 2">ATCC 21018</strain>
    </source>
</reference>
<evidence type="ECO:0000313" key="2">
    <source>
        <dbReference type="Proteomes" id="UP000324101"/>
    </source>
</evidence>
<accession>A0A5P2DJY3</accession>
<evidence type="ECO:0008006" key="3">
    <source>
        <dbReference type="Google" id="ProtNLM"/>
    </source>
</evidence>
<dbReference type="RefSeq" id="WP_150258163.1">
    <property type="nucleotide sequence ID" value="NZ_CP029189.1"/>
</dbReference>
<dbReference type="Proteomes" id="UP000324101">
    <property type="component" value="Chromosome"/>
</dbReference>
<organism evidence="1 2">
    <name type="scientific">Streptomyces venezuelae</name>
    <dbReference type="NCBI Taxonomy" id="54571"/>
    <lineage>
        <taxon>Bacteria</taxon>
        <taxon>Bacillati</taxon>
        <taxon>Actinomycetota</taxon>
        <taxon>Actinomycetes</taxon>
        <taxon>Kitasatosporales</taxon>
        <taxon>Streptomycetaceae</taxon>
        <taxon>Streptomyces</taxon>
    </lineage>
</organism>
<protein>
    <recommendedName>
        <fullName evidence="3">NsdA</fullName>
    </recommendedName>
</protein>
<dbReference type="OrthoDB" id="3698213at2"/>
<dbReference type="AlphaFoldDB" id="A0A5P2DJY3"/>
<proteinExistence type="predicted"/>
<evidence type="ECO:0000313" key="1">
    <source>
        <dbReference type="EMBL" id="QES55485.1"/>
    </source>
</evidence>
<gene>
    <name evidence="1" type="ORF">DEJ51_15985</name>
</gene>
<name>A0A5P2DJY3_STRVZ</name>
<dbReference type="Gene3D" id="1.25.40.10">
    <property type="entry name" value="Tetratricopeptide repeat domain"/>
    <property type="match status" value="1"/>
</dbReference>
<dbReference type="EMBL" id="CP029189">
    <property type="protein sequence ID" value="QES55485.1"/>
    <property type="molecule type" value="Genomic_DNA"/>
</dbReference>
<sequence>MPEPRRTKELPPSLLTDPQMIDACRVRDFTRVFRLVKTRAGIYPSMIARQCELTPSRVGEVIAGRRQLVHMDVIERIADGLRIPGHMLGLARRGWETPPALIVAQREPSEAVSDTAGPKPLSALPGVEVDSILALAAGTNPSPSTLHALRSSIEDYWRRDDEHGGETLRPAVVGQLRYVEGLLKDQRPTPIQNGLYGIAAELARLTGWTYFDARQYHQARAYFSEALQLAREIDDHPFMANVLACMSLQATYQDKPADALALVSAAQDQARAAVGTTPRVRAMLAMREAFAHATLGDRSATHTAISEAHSQFGRIKVDDPDPAWVTYFDEPKLIVDTGIAHGRLGEAAIAEPLIADALEREDPANQRGRAFHAFWLARTQLQRGKLDQACHTAIEALVPAAAVSSERVAGHLREFYEQLAPYREVPAAVAFEARLRAVLPPPSQRTPSSIRT</sequence>